<accession>A0A8J4D3T9</accession>
<feature type="non-terminal residue" evidence="2">
    <location>
        <position position="1"/>
    </location>
</feature>
<protein>
    <submittedName>
        <fullName evidence="2">Uncharacterized protein</fullName>
    </submittedName>
</protein>
<organism evidence="2 3">
    <name type="scientific">Volvox reticuliferus</name>
    <dbReference type="NCBI Taxonomy" id="1737510"/>
    <lineage>
        <taxon>Eukaryota</taxon>
        <taxon>Viridiplantae</taxon>
        <taxon>Chlorophyta</taxon>
        <taxon>core chlorophytes</taxon>
        <taxon>Chlorophyceae</taxon>
        <taxon>CS clade</taxon>
        <taxon>Chlamydomonadales</taxon>
        <taxon>Volvocaceae</taxon>
        <taxon>Volvox</taxon>
    </lineage>
</organism>
<dbReference type="Proteomes" id="UP000747110">
    <property type="component" value="Unassembled WGS sequence"/>
</dbReference>
<dbReference type="AlphaFoldDB" id="A0A8J4D3T9"/>
<sequence>LLGMKVHKRGGMHSARVQYAARAAPSLASRHRRSAFGSCGIPPLLLHKAVTRRGVPQPGGGSPVMGYSSHRSQHEDSHQGDGANEALWAQQCRSRHHRAEH</sequence>
<proteinExistence type="predicted"/>
<reference evidence="2" key="1">
    <citation type="journal article" date="2021" name="Proc. Natl. Acad. Sci. U.S.A.">
        <title>Three genomes in the algal genus Volvox reveal the fate of a haploid sex-determining region after a transition to homothallism.</title>
        <authorList>
            <person name="Yamamoto K."/>
            <person name="Hamaji T."/>
            <person name="Kawai-Toyooka H."/>
            <person name="Matsuzaki R."/>
            <person name="Takahashi F."/>
            <person name="Nishimura Y."/>
            <person name="Kawachi M."/>
            <person name="Noguchi H."/>
            <person name="Minakuchi Y."/>
            <person name="Umen J.G."/>
            <person name="Toyoda A."/>
            <person name="Nozaki H."/>
        </authorList>
    </citation>
    <scope>NUCLEOTIDE SEQUENCE</scope>
    <source>
        <strain evidence="2">NIES-3786</strain>
    </source>
</reference>
<dbReference type="EMBL" id="BNCP01000089">
    <property type="protein sequence ID" value="GIL93168.1"/>
    <property type="molecule type" value="Genomic_DNA"/>
</dbReference>
<comment type="caution">
    <text evidence="2">The sequence shown here is derived from an EMBL/GenBank/DDBJ whole genome shotgun (WGS) entry which is preliminary data.</text>
</comment>
<gene>
    <name evidence="2" type="ORF">Vretifemale_20626</name>
</gene>
<evidence type="ECO:0000313" key="2">
    <source>
        <dbReference type="EMBL" id="GIL93168.1"/>
    </source>
</evidence>
<feature type="region of interest" description="Disordered" evidence="1">
    <location>
        <begin position="51"/>
        <end position="101"/>
    </location>
</feature>
<evidence type="ECO:0000313" key="3">
    <source>
        <dbReference type="Proteomes" id="UP000747110"/>
    </source>
</evidence>
<name>A0A8J4D3T9_9CHLO</name>
<keyword evidence="3" id="KW-1185">Reference proteome</keyword>
<evidence type="ECO:0000256" key="1">
    <source>
        <dbReference type="SAM" id="MobiDB-lite"/>
    </source>
</evidence>